<accession>A0A1R1XU32</accession>
<dbReference type="InterPro" id="IPR032675">
    <property type="entry name" value="LRR_dom_sf"/>
</dbReference>
<proteinExistence type="predicted"/>
<evidence type="ECO:0000256" key="3">
    <source>
        <dbReference type="SAM" id="MobiDB-lite"/>
    </source>
</evidence>
<dbReference type="GO" id="GO:0005737">
    <property type="term" value="C:cytoplasm"/>
    <property type="evidence" value="ECO:0007669"/>
    <property type="project" value="TreeGrafter"/>
</dbReference>
<sequence length="209" mass="24473">MPQNLILTQKNQIFNILFILVISHNEIERIDGLDKLKNLTKLSASYNKFRQIPKFGENENMKEIKINNNKITFVHESLSNLVNLQVVDLGNNLITNFSQIEPLYKLKKLTNLILKGNPIANDPDYKKTILENIPELRILDGERFDPKFLNRKEKRKVIDEIKEREEKEKKLGLKPGALKPPHLKKKRKINNMKNQLKNKAESLKKKQKD</sequence>
<dbReference type="PROSITE" id="PS51450">
    <property type="entry name" value="LRR"/>
    <property type="match status" value="2"/>
</dbReference>
<name>A0A1R1XU32_9FUNG</name>
<dbReference type="PANTHER" id="PTHR15454">
    <property type="entry name" value="NISCHARIN RELATED"/>
    <property type="match status" value="1"/>
</dbReference>
<dbReference type="Proteomes" id="UP000187429">
    <property type="component" value="Unassembled WGS sequence"/>
</dbReference>
<gene>
    <name evidence="4" type="ORF">AYI69_g7146</name>
</gene>
<dbReference type="OrthoDB" id="1517790at2759"/>
<feature type="compositionally biased region" description="Basic residues" evidence="3">
    <location>
        <begin position="181"/>
        <end position="190"/>
    </location>
</feature>
<keyword evidence="5" id="KW-1185">Reference proteome</keyword>
<keyword evidence="2" id="KW-0677">Repeat</keyword>
<evidence type="ECO:0000313" key="4">
    <source>
        <dbReference type="EMBL" id="OMJ18152.1"/>
    </source>
</evidence>
<feature type="compositionally biased region" description="Basic and acidic residues" evidence="3">
    <location>
        <begin position="198"/>
        <end position="209"/>
    </location>
</feature>
<dbReference type="AlphaFoldDB" id="A0A1R1XU32"/>
<evidence type="ECO:0000313" key="5">
    <source>
        <dbReference type="Proteomes" id="UP000187429"/>
    </source>
</evidence>
<dbReference type="InterPro" id="IPR001611">
    <property type="entry name" value="Leu-rich_rpt"/>
</dbReference>
<dbReference type="EMBL" id="LSSM01003357">
    <property type="protein sequence ID" value="OMJ18152.1"/>
    <property type="molecule type" value="Genomic_DNA"/>
</dbReference>
<organism evidence="4 5">
    <name type="scientific">Smittium culicis</name>
    <dbReference type="NCBI Taxonomy" id="133412"/>
    <lineage>
        <taxon>Eukaryota</taxon>
        <taxon>Fungi</taxon>
        <taxon>Fungi incertae sedis</taxon>
        <taxon>Zoopagomycota</taxon>
        <taxon>Kickxellomycotina</taxon>
        <taxon>Harpellomycetes</taxon>
        <taxon>Harpellales</taxon>
        <taxon>Legeriomycetaceae</taxon>
        <taxon>Smittium</taxon>
    </lineage>
</organism>
<keyword evidence="1" id="KW-0433">Leucine-rich repeat</keyword>
<dbReference type="SMART" id="SM00365">
    <property type="entry name" value="LRR_SD22"/>
    <property type="match status" value="4"/>
</dbReference>
<comment type="caution">
    <text evidence="4">The sequence shown here is derived from an EMBL/GenBank/DDBJ whole genome shotgun (WGS) entry which is preliminary data.</text>
</comment>
<feature type="region of interest" description="Disordered" evidence="3">
    <location>
        <begin position="167"/>
        <end position="209"/>
    </location>
</feature>
<dbReference type="SUPFAM" id="SSF52075">
    <property type="entry name" value="Outer arm dynein light chain 1"/>
    <property type="match status" value="1"/>
</dbReference>
<dbReference type="PANTHER" id="PTHR15454:SF56">
    <property type="entry name" value="PROTEIN PHOSPHATASE 1 REGULATORY SUBUNIT 7-RELATED"/>
    <property type="match status" value="1"/>
</dbReference>
<dbReference type="Pfam" id="PF14580">
    <property type="entry name" value="LRR_9"/>
    <property type="match status" value="1"/>
</dbReference>
<evidence type="ECO:0000256" key="1">
    <source>
        <dbReference type="ARBA" id="ARBA00022614"/>
    </source>
</evidence>
<reference evidence="5" key="1">
    <citation type="submission" date="2017-01" db="EMBL/GenBank/DDBJ databases">
        <authorList>
            <person name="Wang Y."/>
            <person name="White M."/>
            <person name="Kvist S."/>
            <person name="Moncalvo J.-M."/>
        </authorList>
    </citation>
    <scope>NUCLEOTIDE SEQUENCE [LARGE SCALE GENOMIC DNA]</scope>
    <source>
        <strain evidence="5">ID-206-W2</strain>
    </source>
</reference>
<evidence type="ECO:0000256" key="2">
    <source>
        <dbReference type="ARBA" id="ARBA00022737"/>
    </source>
</evidence>
<protein>
    <submittedName>
        <fullName evidence="4">Leucine-rich repeat-containing protein 48</fullName>
    </submittedName>
</protein>
<dbReference type="Gene3D" id="3.80.10.10">
    <property type="entry name" value="Ribonuclease Inhibitor"/>
    <property type="match status" value="1"/>
</dbReference>